<feature type="chain" id="PRO_5043407278" evidence="2">
    <location>
        <begin position="22"/>
        <end position="211"/>
    </location>
</feature>
<evidence type="ECO:0000256" key="1">
    <source>
        <dbReference type="SAM" id="MobiDB-lite"/>
    </source>
</evidence>
<reference evidence="3 4" key="1">
    <citation type="submission" date="2024-01" db="EMBL/GenBank/DDBJ databases">
        <title>A draft genome for a cacao thread blight-causing isolate of Paramarasmius palmivorus.</title>
        <authorList>
            <person name="Baruah I.K."/>
            <person name="Bukari Y."/>
            <person name="Amoako-Attah I."/>
            <person name="Meinhardt L.W."/>
            <person name="Bailey B.A."/>
            <person name="Cohen S.P."/>
        </authorList>
    </citation>
    <scope>NUCLEOTIDE SEQUENCE [LARGE SCALE GENOMIC DNA]</scope>
    <source>
        <strain evidence="3 4">GH-12</strain>
    </source>
</reference>
<accession>A0AAW0DJS1</accession>
<name>A0AAW0DJS1_9AGAR</name>
<protein>
    <submittedName>
        <fullName evidence="3">Uncharacterized protein</fullName>
    </submittedName>
</protein>
<gene>
    <name evidence="3" type="ORF">VNI00_004893</name>
</gene>
<organism evidence="3 4">
    <name type="scientific">Paramarasmius palmivorus</name>
    <dbReference type="NCBI Taxonomy" id="297713"/>
    <lineage>
        <taxon>Eukaryota</taxon>
        <taxon>Fungi</taxon>
        <taxon>Dikarya</taxon>
        <taxon>Basidiomycota</taxon>
        <taxon>Agaricomycotina</taxon>
        <taxon>Agaricomycetes</taxon>
        <taxon>Agaricomycetidae</taxon>
        <taxon>Agaricales</taxon>
        <taxon>Marasmiineae</taxon>
        <taxon>Marasmiaceae</taxon>
        <taxon>Paramarasmius</taxon>
    </lineage>
</organism>
<keyword evidence="2" id="KW-0732">Signal</keyword>
<proteinExistence type="predicted"/>
<evidence type="ECO:0000256" key="2">
    <source>
        <dbReference type="SAM" id="SignalP"/>
    </source>
</evidence>
<evidence type="ECO:0000313" key="3">
    <source>
        <dbReference type="EMBL" id="KAK7051393.1"/>
    </source>
</evidence>
<dbReference type="EMBL" id="JAYKXP010000013">
    <property type="protein sequence ID" value="KAK7051393.1"/>
    <property type="molecule type" value="Genomic_DNA"/>
</dbReference>
<keyword evidence="4" id="KW-1185">Reference proteome</keyword>
<feature type="signal peptide" evidence="2">
    <location>
        <begin position="1"/>
        <end position="21"/>
    </location>
</feature>
<feature type="compositionally biased region" description="Polar residues" evidence="1">
    <location>
        <begin position="163"/>
        <end position="180"/>
    </location>
</feature>
<dbReference type="AlphaFoldDB" id="A0AAW0DJS1"/>
<sequence>MRSSIVTGVGLLAWGVASINALPWLFSRQDTQVPLECQSVCDPVLPLITNGGQNPTPALCPNSTVAGCCNVTFERAMGTCYQCLGQSIGESNYTLPQQNIDTLVNACVPLGFTMEKLTLPGQDAHRPLITAPNQTVSTTETQTSTGTTLPTTTVPPTSNTGSRTNIPTSASSTSDTQPTTGSGGSNSASGMRVEGTVMLTAFFGLMFVLVA</sequence>
<evidence type="ECO:0000313" key="4">
    <source>
        <dbReference type="Proteomes" id="UP001383192"/>
    </source>
</evidence>
<feature type="region of interest" description="Disordered" evidence="1">
    <location>
        <begin position="125"/>
        <end position="190"/>
    </location>
</feature>
<feature type="compositionally biased region" description="Low complexity" evidence="1">
    <location>
        <begin position="132"/>
        <end position="162"/>
    </location>
</feature>
<comment type="caution">
    <text evidence="3">The sequence shown here is derived from an EMBL/GenBank/DDBJ whole genome shotgun (WGS) entry which is preliminary data.</text>
</comment>
<dbReference type="Proteomes" id="UP001383192">
    <property type="component" value="Unassembled WGS sequence"/>
</dbReference>